<dbReference type="PANTHER" id="PTHR36037:SF1">
    <property type="entry name" value="RNA-DIRECTED DNA POLYMERASE (REVERSE TRANSCRIPTASE)-RELATED FAMILY PROTEIN"/>
    <property type="match status" value="1"/>
</dbReference>
<feature type="signal peptide" evidence="3">
    <location>
        <begin position="1"/>
        <end position="25"/>
    </location>
</feature>
<reference evidence="4" key="1">
    <citation type="submission" date="2019-11" db="EMBL/GenBank/DDBJ databases">
        <authorList>
            <person name="Liu Y."/>
            <person name="Hou J."/>
            <person name="Li T.-Q."/>
            <person name="Guan C.-H."/>
            <person name="Wu X."/>
            <person name="Wu H.-Z."/>
            <person name="Ling F."/>
            <person name="Zhang R."/>
            <person name="Shi X.-G."/>
            <person name="Ren J.-P."/>
            <person name="Chen E.-F."/>
            <person name="Sun J.-M."/>
        </authorList>
    </citation>
    <scope>NUCLEOTIDE SEQUENCE</scope>
    <source>
        <strain evidence="4">Adult_tree_wgs_1</strain>
        <tissue evidence="4">Leaves</tissue>
    </source>
</reference>
<keyword evidence="3" id="KW-0732">Signal</keyword>
<proteinExistence type="predicted"/>
<feature type="chain" id="PRO_5032495173" evidence="3">
    <location>
        <begin position="26"/>
        <end position="650"/>
    </location>
</feature>
<evidence type="ECO:0000256" key="2">
    <source>
        <dbReference type="SAM" id="MobiDB-lite"/>
    </source>
</evidence>
<sequence length="650" mass="73809">MMRKLEALSMLSLALVLSSLALSQGQEECRRYMPLEEPCGDNPDTNCYLQMQRRETKERVTGRQNKDREENERTPQVVKMSDHSDPSSETLDLDAIRSRITELREIYGSSNDVPEEMTLSDSEELLKDSALQLTSKINQVLSEYSDVGALAVDDLDAYLGQLKEDLNSVEVQNAKISSEIEDLMETYVEDSHRLESELEGLYCSLDSIASQGIEKVKAEGRVDCPAHGEGELSNAKEDYKFKMLELSHQIEKNKITLKSLQDLDCTLKRYEAVEKIEDALTGLKVMEFDGNRIRLTLRTYIPTSESLLSQHKIEDITEPLECNHELVIEILEGTLELKSVEVFPNDVYIGELIDATKSFRYGVVFLGLCLGDVTPLRWPDIWLNGIWLFWRLSFGRWWVLSGGGSNLALVGGLMLGARFESASVLPPRGYSSSRAQLVLAWYDGEGESLRRHLWLSDLGRWWLMRLAMFAGGDAGLWLVRLMWAGVLQMGLGQLGCKAWPFLGLRHFFSTMSLLEMRSPLEWFVRRVQDRIVLCTLRRLLVKFANKSRHSFEYIDRDEIIVAHMVGGVDAFIKMSQGWPVSNNPLKLISLESSSQYSKEISLSFLCKVEEVANSLDVQIRQNISSFVDAVEKILMQQTRAELQPDNNSES</sequence>
<dbReference type="OrthoDB" id="1927690at2759"/>
<evidence type="ECO:0000256" key="3">
    <source>
        <dbReference type="SAM" id="SignalP"/>
    </source>
</evidence>
<dbReference type="PANTHER" id="PTHR36037">
    <property type="entry name" value="RNA-DIRECTED DNA POLYMERASE (REVERSE TRANSCRIPTASE)-RELATED FAMILY PROTEIN"/>
    <property type="match status" value="1"/>
</dbReference>
<dbReference type="AlphaFoldDB" id="A0A834HPF1"/>
<keyword evidence="1" id="KW-0175">Coiled coil</keyword>
<feature type="coiled-coil region" evidence="1">
    <location>
        <begin position="159"/>
        <end position="186"/>
    </location>
</feature>
<feature type="compositionally biased region" description="Basic and acidic residues" evidence="2">
    <location>
        <begin position="54"/>
        <end position="73"/>
    </location>
</feature>
<name>A0A834HPF1_RHOSS</name>
<gene>
    <name evidence="4" type="ORF">RHSIM_Rhsim02G0060900</name>
</gene>
<feature type="region of interest" description="Disordered" evidence="2">
    <location>
        <begin position="54"/>
        <end position="90"/>
    </location>
</feature>
<dbReference type="EMBL" id="WJXA01000002">
    <property type="protein sequence ID" value="KAF7151796.1"/>
    <property type="molecule type" value="Genomic_DNA"/>
</dbReference>
<evidence type="ECO:0000313" key="4">
    <source>
        <dbReference type="EMBL" id="KAF7151796.1"/>
    </source>
</evidence>
<dbReference type="Proteomes" id="UP000626092">
    <property type="component" value="Unassembled WGS sequence"/>
</dbReference>
<organism evidence="4 5">
    <name type="scientific">Rhododendron simsii</name>
    <name type="common">Sims's rhododendron</name>
    <dbReference type="NCBI Taxonomy" id="118357"/>
    <lineage>
        <taxon>Eukaryota</taxon>
        <taxon>Viridiplantae</taxon>
        <taxon>Streptophyta</taxon>
        <taxon>Embryophyta</taxon>
        <taxon>Tracheophyta</taxon>
        <taxon>Spermatophyta</taxon>
        <taxon>Magnoliopsida</taxon>
        <taxon>eudicotyledons</taxon>
        <taxon>Gunneridae</taxon>
        <taxon>Pentapetalae</taxon>
        <taxon>asterids</taxon>
        <taxon>Ericales</taxon>
        <taxon>Ericaceae</taxon>
        <taxon>Ericoideae</taxon>
        <taxon>Rhodoreae</taxon>
        <taxon>Rhododendron</taxon>
    </lineage>
</organism>
<evidence type="ECO:0000256" key="1">
    <source>
        <dbReference type="SAM" id="Coils"/>
    </source>
</evidence>
<protein>
    <submittedName>
        <fullName evidence="4">Uncharacterized protein</fullName>
    </submittedName>
</protein>
<evidence type="ECO:0000313" key="5">
    <source>
        <dbReference type="Proteomes" id="UP000626092"/>
    </source>
</evidence>
<comment type="caution">
    <text evidence="4">The sequence shown here is derived from an EMBL/GenBank/DDBJ whole genome shotgun (WGS) entry which is preliminary data.</text>
</comment>
<accession>A0A834HPF1</accession>
<keyword evidence="5" id="KW-1185">Reference proteome</keyword>